<feature type="compositionally biased region" description="Basic and acidic residues" evidence="1">
    <location>
        <begin position="26"/>
        <end position="42"/>
    </location>
</feature>
<dbReference type="GeneID" id="94336628"/>
<gene>
    <name evidence="2" type="ORF">BdWA1_002330</name>
</gene>
<feature type="compositionally biased region" description="Basic residues" evidence="1">
    <location>
        <begin position="1"/>
        <end position="17"/>
    </location>
</feature>
<dbReference type="KEGG" id="bdw:94336628"/>
<evidence type="ECO:0008006" key="4">
    <source>
        <dbReference type="Google" id="ProtNLM"/>
    </source>
</evidence>
<sequence>MRKDRGRSKKFSAKGRNRYVATEDEIIARNRELGLREDEHSSGEAVLEEGESDAENESDSSSNNDSYDSDSSDVNNKPFEIYNPNRNFQSIEKTGIKELSRREREELERQNFEKNKMASCALAEVRKAREAAMAKKLEKLSLKE</sequence>
<protein>
    <recommendedName>
        <fullName evidence="4">Casein kinase substrate phosphoprotein PP28 domain-containing protein</fullName>
    </recommendedName>
</protein>
<dbReference type="RefSeq" id="XP_067802580.1">
    <property type="nucleotide sequence ID" value="XM_067947358.1"/>
</dbReference>
<dbReference type="AlphaFoldDB" id="A0AAD9PJR1"/>
<evidence type="ECO:0000313" key="3">
    <source>
        <dbReference type="Proteomes" id="UP001214638"/>
    </source>
</evidence>
<evidence type="ECO:0000313" key="2">
    <source>
        <dbReference type="EMBL" id="KAK2195737.1"/>
    </source>
</evidence>
<dbReference type="EMBL" id="JALLKP010000003">
    <property type="protein sequence ID" value="KAK2195737.1"/>
    <property type="molecule type" value="Genomic_DNA"/>
</dbReference>
<feature type="region of interest" description="Disordered" evidence="1">
    <location>
        <begin position="1"/>
        <end position="88"/>
    </location>
</feature>
<name>A0AAD9PJR1_9APIC</name>
<organism evidence="2 3">
    <name type="scientific">Babesia duncani</name>
    <dbReference type="NCBI Taxonomy" id="323732"/>
    <lineage>
        <taxon>Eukaryota</taxon>
        <taxon>Sar</taxon>
        <taxon>Alveolata</taxon>
        <taxon>Apicomplexa</taxon>
        <taxon>Aconoidasida</taxon>
        <taxon>Piroplasmida</taxon>
        <taxon>Babesiidae</taxon>
        <taxon>Babesia</taxon>
    </lineage>
</organism>
<keyword evidence="3" id="KW-1185">Reference proteome</keyword>
<comment type="caution">
    <text evidence="2">The sequence shown here is derived from an EMBL/GenBank/DDBJ whole genome shotgun (WGS) entry which is preliminary data.</text>
</comment>
<accession>A0AAD9PJR1</accession>
<feature type="compositionally biased region" description="Acidic residues" evidence="1">
    <location>
        <begin position="46"/>
        <end position="58"/>
    </location>
</feature>
<proteinExistence type="predicted"/>
<evidence type="ECO:0000256" key="1">
    <source>
        <dbReference type="SAM" id="MobiDB-lite"/>
    </source>
</evidence>
<reference evidence="2" key="1">
    <citation type="journal article" date="2023" name="Nat. Microbiol.">
        <title>Babesia duncani multi-omics identifies virulence factors and drug targets.</title>
        <authorList>
            <person name="Singh P."/>
            <person name="Lonardi S."/>
            <person name="Liang Q."/>
            <person name="Vydyam P."/>
            <person name="Khabirova E."/>
            <person name="Fang T."/>
            <person name="Gihaz S."/>
            <person name="Thekkiniath J."/>
            <person name="Munshi M."/>
            <person name="Abel S."/>
            <person name="Ciampossin L."/>
            <person name="Batugedara G."/>
            <person name="Gupta M."/>
            <person name="Lu X.M."/>
            <person name="Lenz T."/>
            <person name="Chakravarty S."/>
            <person name="Cornillot E."/>
            <person name="Hu Y."/>
            <person name="Ma W."/>
            <person name="Gonzalez L.M."/>
            <person name="Sanchez S."/>
            <person name="Estrada K."/>
            <person name="Sanchez-Flores A."/>
            <person name="Montero E."/>
            <person name="Harb O.S."/>
            <person name="Le Roch K.G."/>
            <person name="Mamoun C.B."/>
        </authorList>
    </citation>
    <scope>NUCLEOTIDE SEQUENCE</scope>
    <source>
        <strain evidence="2">WA1</strain>
    </source>
</reference>
<dbReference type="Proteomes" id="UP001214638">
    <property type="component" value="Unassembled WGS sequence"/>
</dbReference>